<dbReference type="SUPFAM" id="SSF48452">
    <property type="entry name" value="TPR-like"/>
    <property type="match status" value="1"/>
</dbReference>
<feature type="repeat" description="TPR" evidence="1">
    <location>
        <begin position="137"/>
        <end position="170"/>
    </location>
</feature>
<dbReference type="NCBIfam" id="TIGR02521">
    <property type="entry name" value="type_IV_pilW"/>
    <property type="match status" value="1"/>
</dbReference>
<protein>
    <submittedName>
        <fullName evidence="2">Type IV pilus biogenesis/stability protein PilW</fullName>
    </submittedName>
</protein>
<proteinExistence type="predicted"/>
<evidence type="ECO:0000313" key="2">
    <source>
        <dbReference type="EMBL" id="PEH71771.1"/>
    </source>
</evidence>
<dbReference type="OrthoDB" id="9814042at2"/>
<dbReference type="EMBL" id="PDDV01000013">
    <property type="protein sequence ID" value="PEH71771.1"/>
    <property type="molecule type" value="Genomic_DNA"/>
</dbReference>
<dbReference type="RefSeq" id="WP_097364387.1">
    <property type="nucleotide sequence ID" value="NZ_CP023706.1"/>
</dbReference>
<dbReference type="InterPro" id="IPR011990">
    <property type="entry name" value="TPR-like_helical_dom_sf"/>
</dbReference>
<comment type="caution">
    <text evidence="2">The sequence shown here is derived from an EMBL/GenBank/DDBJ whole genome shotgun (WGS) entry which is preliminary data.</text>
</comment>
<dbReference type="AlphaFoldDB" id="A0A2A7U0E9"/>
<name>A0A2A7U0E9_EDWTA</name>
<dbReference type="Proteomes" id="UP000219788">
    <property type="component" value="Unassembled WGS sequence"/>
</dbReference>
<sequence>MRTIRAVMSWGVAVVLAGCAERSVETSPDRAAALPLPQQVFTALARGDLPQAQQALSQLSASAPDDYRTLLLTAMYQQQRGQLQTAAQGYRQALAAAPDSATVMNNYGAFLCTLGQYVAAQQQFNAAASRSDEGWVAGAFFSAGSCFLHAARPDEARRLFIRALKADPQQGAHLLAVASQALQQGKRTEARLMLDVYNHILPASADSLWLQIRFAALDGRQTNLERYGKQLARNFPQSQQYQQFLANEY</sequence>
<dbReference type="Gene3D" id="1.25.40.10">
    <property type="entry name" value="Tetratricopeptide repeat domain"/>
    <property type="match status" value="1"/>
</dbReference>
<accession>A0A2A7U0E9</accession>
<dbReference type="InterPro" id="IPR019734">
    <property type="entry name" value="TPR_rpt"/>
</dbReference>
<gene>
    <name evidence="2" type="ORF">CRM76_07410</name>
</gene>
<dbReference type="PROSITE" id="PS51257">
    <property type="entry name" value="PROKAR_LIPOPROTEIN"/>
    <property type="match status" value="1"/>
</dbReference>
<reference evidence="3" key="1">
    <citation type="submission" date="2017-09" db="EMBL/GenBank/DDBJ databases">
        <title>FDA dAtabase for Regulatory Grade micrObial Sequences (FDA-ARGOS): Supporting development and validation of Infectious Disease Dx tests.</title>
        <authorList>
            <person name="Goldberg B."/>
            <person name="Campos J."/>
            <person name="Tallon L."/>
            <person name="Sadzewicz L."/>
            <person name="Ott S."/>
            <person name="Zhao X."/>
            <person name="Nagaraj S."/>
            <person name="Vavikolanu K."/>
            <person name="Aluvathingal J."/>
            <person name="Nadendla S."/>
            <person name="Geyer C."/>
            <person name="Sichtig H."/>
        </authorList>
    </citation>
    <scope>NUCLEOTIDE SEQUENCE [LARGE SCALE GENOMIC DNA]</scope>
    <source>
        <strain evidence="3">FDAARGOS_370</strain>
    </source>
</reference>
<dbReference type="Pfam" id="PF13432">
    <property type="entry name" value="TPR_16"/>
    <property type="match status" value="2"/>
</dbReference>
<dbReference type="STRING" id="636.AAW15_03195"/>
<evidence type="ECO:0000313" key="3">
    <source>
        <dbReference type="Proteomes" id="UP000219788"/>
    </source>
</evidence>
<keyword evidence="1" id="KW-0802">TPR repeat</keyword>
<organism evidence="2 3">
    <name type="scientific">Edwardsiella tarda</name>
    <dbReference type="NCBI Taxonomy" id="636"/>
    <lineage>
        <taxon>Bacteria</taxon>
        <taxon>Pseudomonadati</taxon>
        <taxon>Pseudomonadota</taxon>
        <taxon>Gammaproteobacteria</taxon>
        <taxon>Enterobacterales</taxon>
        <taxon>Hafniaceae</taxon>
        <taxon>Edwardsiella</taxon>
    </lineage>
</organism>
<dbReference type="SMART" id="SM00028">
    <property type="entry name" value="TPR"/>
    <property type="match status" value="2"/>
</dbReference>
<dbReference type="InterPro" id="IPR013360">
    <property type="entry name" value="Pilus_4_PilW"/>
</dbReference>
<dbReference type="PROSITE" id="PS50005">
    <property type="entry name" value="TPR"/>
    <property type="match status" value="1"/>
</dbReference>
<evidence type="ECO:0000256" key="1">
    <source>
        <dbReference type="PROSITE-ProRule" id="PRU00339"/>
    </source>
</evidence>